<organism evidence="1">
    <name type="scientific">Brassica campestris</name>
    <name type="common">Field mustard</name>
    <dbReference type="NCBI Taxonomy" id="3711"/>
    <lineage>
        <taxon>Eukaryota</taxon>
        <taxon>Viridiplantae</taxon>
        <taxon>Streptophyta</taxon>
        <taxon>Embryophyta</taxon>
        <taxon>Tracheophyta</taxon>
        <taxon>Spermatophyta</taxon>
        <taxon>Magnoliopsida</taxon>
        <taxon>eudicotyledons</taxon>
        <taxon>Gunneridae</taxon>
        <taxon>Pentapetalae</taxon>
        <taxon>rosids</taxon>
        <taxon>malvids</taxon>
        <taxon>Brassicales</taxon>
        <taxon>Brassicaceae</taxon>
        <taxon>Brassiceae</taxon>
        <taxon>Brassica</taxon>
    </lineage>
</organism>
<dbReference type="AlphaFoldDB" id="A0A3P6A677"/>
<dbReference type="InterPro" id="IPR036388">
    <property type="entry name" value="WH-like_DNA-bd_sf"/>
</dbReference>
<dbReference type="EMBL" id="LR031573">
    <property type="protein sequence ID" value="VDC87852.1"/>
    <property type="molecule type" value="Genomic_DNA"/>
</dbReference>
<gene>
    <name evidence="1" type="ORF">BRAA02T06528Z</name>
</gene>
<reference evidence="1" key="1">
    <citation type="submission" date="2018-11" db="EMBL/GenBank/DDBJ databases">
        <authorList>
            <consortium name="Genoscope - CEA"/>
            <person name="William W."/>
        </authorList>
    </citation>
    <scope>NUCLEOTIDE SEQUENCE</scope>
</reference>
<sequence length="92" mass="9571">MVKSSEGVSFSSSSVAPFLRKCYEMVDDSSTDSVISWSSNVEITASLSPTRTSSPLSSCPNTSNTAISLPSSVSSTSTVLEKLIGSLRTTGL</sequence>
<name>A0A3P6A677_BRACM</name>
<accession>A0A3P6A677</accession>
<dbReference type="Gene3D" id="1.10.10.10">
    <property type="entry name" value="Winged helix-like DNA-binding domain superfamily/Winged helix DNA-binding domain"/>
    <property type="match status" value="1"/>
</dbReference>
<proteinExistence type="predicted"/>
<protein>
    <submittedName>
        <fullName evidence="1">Uncharacterized protein</fullName>
    </submittedName>
</protein>
<evidence type="ECO:0000313" key="1">
    <source>
        <dbReference type="EMBL" id="VDC87852.1"/>
    </source>
</evidence>